<dbReference type="Proteomes" id="UP000754883">
    <property type="component" value="Unassembled WGS sequence"/>
</dbReference>
<keyword evidence="3" id="KW-1185">Reference proteome</keyword>
<sequence length="300" mass="33982">MDAWTKGEDGNESSKKAKETLDYRDSTQAGRFFGPEETEIYNIPKKELVVVVGERVLSEVTIDPKKNAGTNEDISIAFKNALPSAPPDDVQILVRRIDDKMNNLFILSDKRNGLCSLRQFPASSAEEIFFYPKWAKVGRNFAKNSKDRKPEWMKSITEFCTTWLHENSNTIPDHYQNSSREQSSPCTQTEFEFVVSNLKKSVVCYRDTGNREHLSHMLLQVQKGVVHQPPDESAEYALKIVNNLITGPDMITIEEAEEATEAFQRLWSVILPEDLKPVVTPEALYNLGTGLRGGRHKTNS</sequence>
<name>A0A9N9UVA3_9HYPO</name>
<reference evidence="2" key="1">
    <citation type="submission" date="2021-10" db="EMBL/GenBank/DDBJ databases">
        <authorList>
            <person name="Piombo E."/>
        </authorList>
    </citation>
    <scope>NUCLEOTIDE SEQUENCE</scope>
</reference>
<organism evidence="2 3">
    <name type="scientific">Clonostachys byssicola</name>
    <dbReference type="NCBI Taxonomy" id="160290"/>
    <lineage>
        <taxon>Eukaryota</taxon>
        <taxon>Fungi</taxon>
        <taxon>Dikarya</taxon>
        <taxon>Ascomycota</taxon>
        <taxon>Pezizomycotina</taxon>
        <taxon>Sordariomycetes</taxon>
        <taxon>Hypocreomycetidae</taxon>
        <taxon>Hypocreales</taxon>
        <taxon>Bionectriaceae</taxon>
        <taxon>Clonostachys</taxon>
    </lineage>
</organism>
<dbReference type="AlphaFoldDB" id="A0A9N9UVA3"/>
<accession>A0A9N9UVA3</accession>
<protein>
    <submittedName>
        <fullName evidence="2">Uncharacterized protein</fullName>
    </submittedName>
</protein>
<evidence type="ECO:0000313" key="2">
    <source>
        <dbReference type="EMBL" id="CAG9998148.1"/>
    </source>
</evidence>
<comment type="caution">
    <text evidence="2">The sequence shown here is derived from an EMBL/GenBank/DDBJ whole genome shotgun (WGS) entry which is preliminary data.</text>
</comment>
<feature type="region of interest" description="Disordered" evidence="1">
    <location>
        <begin position="1"/>
        <end position="23"/>
    </location>
</feature>
<dbReference type="EMBL" id="CABFNO020001546">
    <property type="protein sequence ID" value="CAG9998148.1"/>
    <property type="molecule type" value="Genomic_DNA"/>
</dbReference>
<evidence type="ECO:0000256" key="1">
    <source>
        <dbReference type="SAM" id="MobiDB-lite"/>
    </source>
</evidence>
<dbReference type="OrthoDB" id="5148781at2759"/>
<gene>
    <name evidence="2" type="ORF">CBYS24578_00003493</name>
</gene>
<proteinExistence type="predicted"/>
<evidence type="ECO:0000313" key="3">
    <source>
        <dbReference type="Proteomes" id="UP000754883"/>
    </source>
</evidence>